<dbReference type="InterPro" id="IPR006869">
    <property type="entry name" value="DUF547"/>
</dbReference>
<dbReference type="PANTHER" id="PTHR46361">
    <property type="entry name" value="ELECTRON CARRIER/ PROTEIN DISULFIDE OXIDOREDUCTASE"/>
    <property type="match status" value="1"/>
</dbReference>
<gene>
    <name evidence="2" type="ORF">ACFQ1M_15215</name>
</gene>
<evidence type="ECO:0000313" key="2">
    <source>
        <dbReference type="EMBL" id="MFD0863565.1"/>
    </source>
</evidence>
<feature type="domain" description="DUF547" evidence="1">
    <location>
        <begin position="176"/>
        <end position="280"/>
    </location>
</feature>
<dbReference type="Proteomes" id="UP001596978">
    <property type="component" value="Unassembled WGS sequence"/>
</dbReference>
<dbReference type="Pfam" id="PF04784">
    <property type="entry name" value="DUF547"/>
    <property type="match status" value="1"/>
</dbReference>
<reference evidence="3" key="1">
    <citation type="journal article" date="2019" name="Int. J. Syst. Evol. Microbiol.">
        <title>The Global Catalogue of Microorganisms (GCM) 10K type strain sequencing project: providing services to taxonomists for standard genome sequencing and annotation.</title>
        <authorList>
            <consortium name="The Broad Institute Genomics Platform"/>
            <consortium name="The Broad Institute Genome Sequencing Center for Infectious Disease"/>
            <person name="Wu L."/>
            <person name="Ma J."/>
        </authorList>
    </citation>
    <scope>NUCLEOTIDE SEQUENCE [LARGE SCALE GENOMIC DNA]</scope>
    <source>
        <strain evidence="3">CCUG 62952</strain>
    </source>
</reference>
<sequence>MKKTLYILTLIFMASCGSSKKVVQQDKKPESPTNVAIEVDKDLLELEKALQKIDKTRKDSIMTMIDDRIRMHLTQGDTLTAEKLRAFKIFAENEFDKKAFEMAFQKDPISESDDVLKEKLEHKNETNAVFNHVTFDDLLKRHVSETGNVDYKAFKENRSALNAYLKQLEDNPPSDAWSREATLAFWINAYNAYTIKLIIDNYPTKSIKDIKAPWDYRFAKIGTKWYTLNDIEHKILRKMDEPRIHFAINCASVSCPKLLNEAFTAVRLEDQLTEVARGFLADDLRNEISENSVEISKIFRWFGKDFKQEGSLIDFLNTYSDIQISPKAKISYKDYDWSLNE</sequence>
<organism evidence="2 3">
    <name type="scientific">Sungkyunkwania multivorans</name>
    <dbReference type="NCBI Taxonomy" id="1173618"/>
    <lineage>
        <taxon>Bacteria</taxon>
        <taxon>Pseudomonadati</taxon>
        <taxon>Bacteroidota</taxon>
        <taxon>Flavobacteriia</taxon>
        <taxon>Flavobacteriales</taxon>
        <taxon>Flavobacteriaceae</taxon>
        <taxon>Sungkyunkwania</taxon>
    </lineage>
</organism>
<protein>
    <submittedName>
        <fullName evidence="2">DUF547 domain-containing protein</fullName>
    </submittedName>
</protein>
<dbReference type="PROSITE" id="PS51257">
    <property type="entry name" value="PROKAR_LIPOPROTEIN"/>
    <property type="match status" value="1"/>
</dbReference>
<keyword evidence="3" id="KW-1185">Reference proteome</keyword>
<evidence type="ECO:0000259" key="1">
    <source>
        <dbReference type="Pfam" id="PF04784"/>
    </source>
</evidence>
<comment type="caution">
    <text evidence="2">The sequence shown here is derived from an EMBL/GenBank/DDBJ whole genome shotgun (WGS) entry which is preliminary data.</text>
</comment>
<accession>A0ABW3D3E6</accession>
<dbReference type="EMBL" id="JBHTJH010000017">
    <property type="protein sequence ID" value="MFD0863565.1"/>
    <property type="molecule type" value="Genomic_DNA"/>
</dbReference>
<dbReference type="PANTHER" id="PTHR46361:SF3">
    <property type="entry name" value="ELECTRON CARRIER_ PROTEIN DISULFIDE OXIDOREDUCTASE"/>
    <property type="match status" value="1"/>
</dbReference>
<evidence type="ECO:0000313" key="3">
    <source>
        <dbReference type="Proteomes" id="UP001596978"/>
    </source>
</evidence>
<name>A0ABW3D3E6_9FLAO</name>
<proteinExistence type="predicted"/>
<dbReference type="RefSeq" id="WP_386409717.1">
    <property type="nucleotide sequence ID" value="NZ_JBHTJH010000017.1"/>
</dbReference>